<protein>
    <submittedName>
        <fullName evidence="9">Undecaprenyl/decaprenyl-phosphate alpha-N-acetylglucosaminyl 1-phosphate transferase</fullName>
    </submittedName>
</protein>
<comment type="cofactor">
    <cofactor evidence="7">
        <name>Mg(2+)</name>
        <dbReference type="ChEBI" id="CHEBI:18420"/>
    </cofactor>
</comment>
<dbReference type="GO" id="GO:0005886">
    <property type="term" value="C:plasma membrane"/>
    <property type="evidence" value="ECO:0007669"/>
    <property type="project" value="UniProtKB-SubCell"/>
</dbReference>
<comment type="caution">
    <text evidence="9">The sequence shown here is derived from an EMBL/GenBank/DDBJ whole genome shotgun (WGS) entry which is preliminary data.</text>
</comment>
<feature type="transmembrane region" description="Helical" evidence="8">
    <location>
        <begin position="297"/>
        <end position="318"/>
    </location>
</feature>
<accession>A0A502G9S6</accession>
<feature type="binding site" evidence="7">
    <location>
        <position position="159"/>
    </location>
    <ligand>
        <name>Mg(2+)</name>
        <dbReference type="ChEBI" id="CHEBI:18420"/>
    </ligand>
</feature>
<dbReference type="GO" id="GO:0071555">
    <property type="term" value="P:cell wall organization"/>
    <property type="evidence" value="ECO:0007669"/>
    <property type="project" value="TreeGrafter"/>
</dbReference>
<dbReference type="EMBL" id="RCZP01000006">
    <property type="protein sequence ID" value="TPG58070.1"/>
    <property type="molecule type" value="Genomic_DNA"/>
</dbReference>
<evidence type="ECO:0000313" key="9">
    <source>
        <dbReference type="EMBL" id="TPG58070.1"/>
    </source>
</evidence>
<keyword evidence="7" id="KW-0479">Metal-binding</keyword>
<dbReference type="AlphaFoldDB" id="A0A502G9S6"/>
<keyword evidence="7" id="KW-0460">Magnesium</keyword>
<name>A0A502G9S6_9PROT</name>
<proteinExistence type="predicted"/>
<comment type="subcellular location">
    <subcellularLocation>
        <location evidence="1">Cell membrane</location>
        <topology evidence="1">Multi-pass membrane protein</topology>
    </subcellularLocation>
</comment>
<dbReference type="RefSeq" id="WP_140882447.1">
    <property type="nucleotide sequence ID" value="NZ_RCZP01000006.1"/>
</dbReference>
<dbReference type="Proteomes" id="UP000317078">
    <property type="component" value="Unassembled WGS sequence"/>
</dbReference>
<evidence type="ECO:0000256" key="1">
    <source>
        <dbReference type="ARBA" id="ARBA00004651"/>
    </source>
</evidence>
<dbReference type="GO" id="GO:0046872">
    <property type="term" value="F:metal ion binding"/>
    <property type="evidence" value="ECO:0007669"/>
    <property type="project" value="UniProtKB-KW"/>
</dbReference>
<keyword evidence="5 8" id="KW-1133">Transmembrane helix</keyword>
<dbReference type="GO" id="GO:0009103">
    <property type="term" value="P:lipopolysaccharide biosynthetic process"/>
    <property type="evidence" value="ECO:0007669"/>
    <property type="project" value="TreeGrafter"/>
</dbReference>
<feature type="transmembrane region" description="Helical" evidence="8">
    <location>
        <begin position="190"/>
        <end position="208"/>
    </location>
</feature>
<evidence type="ECO:0000256" key="2">
    <source>
        <dbReference type="ARBA" id="ARBA00022475"/>
    </source>
</evidence>
<dbReference type="GO" id="GO:0044038">
    <property type="term" value="P:cell wall macromolecule biosynthetic process"/>
    <property type="evidence" value="ECO:0007669"/>
    <property type="project" value="TreeGrafter"/>
</dbReference>
<keyword evidence="6 8" id="KW-0472">Membrane</keyword>
<keyword evidence="4 8" id="KW-0812">Transmembrane</keyword>
<dbReference type="GO" id="GO:0016780">
    <property type="term" value="F:phosphotransferase activity, for other substituted phosphate groups"/>
    <property type="evidence" value="ECO:0007669"/>
    <property type="project" value="InterPro"/>
</dbReference>
<feature type="transmembrane region" description="Helical" evidence="8">
    <location>
        <begin position="51"/>
        <end position="69"/>
    </location>
</feature>
<dbReference type="InterPro" id="IPR000715">
    <property type="entry name" value="Glycosyl_transferase_4"/>
</dbReference>
<evidence type="ECO:0000256" key="3">
    <source>
        <dbReference type="ARBA" id="ARBA00022679"/>
    </source>
</evidence>
<evidence type="ECO:0000256" key="7">
    <source>
        <dbReference type="PIRSR" id="PIRSR600715-1"/>
    </source>
</evidence>
<feature type="binding site" evidence="7">
    <location>
        <position position="219"/>
    </location>
    <ligand>
        <name>Mg(2+)</name>
        <dbReference type="ChEBI" id="CHEBI:18420"/>
    </ligand>
</feature>
<keyword evidence="3 9" id="KW-0808">Transferase</keyword>
<feature type="transmembrane region" description="Helical" evidence="8">
    <location>
        <begin position="81"/>
        <end position="97"/>
    </location>
</feature>
<dbReference type="OrthoDB" id="9783652at2"/>
<gene>
    <name evidence="9" type="ORF">EAH89_08880</name>
</gene>
<feature type="transmembrane region" description="Helical" evidence="8">
    <location>
        <begin position="324"/>
        <end position="341"/>
    </location>
</feature>
<reference evidence="9 10" key="1">
    <citation type="journal article" date="2019" name="Environ. Microbiol.">
        <title>Species interactions and distinct microbial communities in high Arctic permafrost affected cryosols are associated with the CH4 and CO2 gas fluxes.</title>
        <authorList>
            <person name="Altshuler I."/>
            <person name="Hamel J."/>
            <person name="Turney S."/>
            <person name="Magnuson E."/>
            <person name="Levesque R."/>
            <person name="Greer C."/>
            <person name="Whyte L.G."/>
        </authorList>
    </citation>
    <scope>NUCLEOTIDE SEQUENCE [LARGE SCALE GENOMIC DNA]</scope>
    <source>
        <strain evidence="9 10">S9.3B</strain>
    </source>
</reference>
<dbReference type="PANTHER" id="PTHR22926:SF3">
    <property type="entry name" value="UNDECAPRENYL-PHOSPHATE ALPHA-N-ACETYLGLUCOSAMINYL 1-PHOSPHATE TRANSFERASE"/>
    <property type="match status" value="1"/>
</dbReference>
<keyword evidence="10" id="KW-1185">Reference proteome</keyword>
<evidence type="ECO:0000256" key="8">
    <source>
        <dbReference type="SAM" id="Phobius"/>
    </source>
</evidence>
<feature type="transmembrane region" description="Helical" evidence="8">
    <location>
        <begin position="220"/>
        <end position="240"/>
    </location>
</feature>
<evidence type="ECO:0000256" key="6">
    <source>
        <dbReference type="ARBA" id="ARBA00023136"/>
    </source>
</evidence>
<feature type="transmembrane region" description="Helical" evidence="8">
    <location>
        <begin position="133"/>
        <end position="154"/>
    </location>
</feature>
<evidence type="ECO:0000256" key="4">
    <source>
        <dbReference type="ARBA" id="ARBA00022692"/>
    </source>
</evidence>
<sequence>MRAEAFLPHLGFAALLVLLSAGVVRLMIAYPMLDDPARRAATAHTVPTPKGGGLGIVAAFVAGMVVLYGTARFARIAEPEFIGTILAALAIAGVALADDLRDFRFVVKLAAQAGAALVAMASGLVLTRLALPWVGVVDLGILGPLLTLFWIVACTNAVNFMDGMDGLVGGSLLVACGALCLIAAGQGAWFVYAASLFLTAGLAGYLPYNLHPARIFMGDVGSQFLGFVLAVLAVACARFDTSQISFLIVPLLLFAHLFDTGFTLVRRIAMGERPSTPHRTHLYQMAARSGMPVRRVAAMHGGFVLFQAALALVFPGLAPWAKPLVVLPALAVQLLWLAYVARRVRRAGLSWKAG</sequence>
<feature type="transmembrane region" description="Helical" evidence="8">
    <location>
        <begin position="6"/>
        <end position="30"/>
    </location>
</feature>
<keyword evidence="2" id="KW-1003">Cell membrane</keyword>
<feature type="transmembrane region" description="Helical" evidence="8">
    <location>
        <begin position="246"/>
        <end position="265"/>
    </location>
</feature>
<feature type="transmembrane region" description="Helical" evidence="8">
    <location>
        <begin position="109"/>
        <end position="127"/>
    </location>
</feature>
<feature type="transmembrane region" description="Helical" evidence="8">
    <location>
        <begin position="166"/>
        <end position="184"/>
    </location>
</feature>
<dbReference type="Pfam" id="PF00953">
    <property type="entry name" value="Glycos_transf_4"/>
    <property type="match status" value="1"/>
</dbReference>
<organism evidence="9 10">
    <name type="scientific">Muricoccus nepalensis</name>
    <dbReference type="NCBI Taxonomy" id="1854500"/>
    <lineage>
        <taxon>Bacteria</taxon>
        <taxon>Pseudomonadati</taxon>
        <taxon>Pseudomonadota</taxon>
        <taxon>Alphaproteobacteria</taxon>
        <taxon>Acetobacterales</taxon>
        <taxon>Roseomonadaceae</taxon>
        <taxon>Muricoccus</taxon>
    </lineage>
</organism>
<dbReference type="CDD" id="cd06853">
    <property type="entry name" value="GT_WecA_like"/>
    <property type="match status" value="1"/>
</dbReference>
<evidence type="ECO:0000313" key="10">
    <source>
        <dbReference type="Proteomes" id="UP000317078"/>
    </source>
</evidence>
<dbReference type="PANTHER" id="PTHR22926">
    <property type="entry name" value="PHOSPHO-N-ACETYLMURAMOYL-PENTAPEPTIDE-TRANSFERASE"/>
    <property type="match status" value="1"/>
</dbReference>
<evidence type="ECO:0000256" key="5">
    <source>
        <dbReference type="ARBA" id="ARBA00022989"/>
    </source>
</evidence>